<organism evidence="5">
    <name type="scientific">Musca domestica</name>
    <name type="common">House fly</name>
    <dbReference type="NCBI Taxonomy" id="7370"/>
    <lineage>
        <taxon>Eukaryota</taxon>
        <taxon>Metazoa</taxon>
        <taxon>Ecdysozoa</taxon>
        <taxon>Arthropoda</taxon>
        <taxon>Hexapoda</taxon>
        <taxon>Insecta</taxon>
        <taxon>Pterygota</taxon>
        <taxon>Neoptera</taxon>
        <taxon>Endopterygota</taxon>
        <taxon>Diptera</taxon>
        <taxon>Brachycera</taxon>
        <taxon>Muscomorpha</taxon>
        <taxon>Muscoidea</taxon>
        <taxon>Muscidae</taxon>
        <taxon>Musca</taxon>
    </lineage>
</organism>
<name>A0A1I8NKL9_MUSDO</name>
<dbReference type="VEuPathDB" id="VectorBase:MDOMA2_007174"/>
<evidence type="ECO:0000256" key="4">
    <source>
        <dbReference type="RuleBase" id="RU367011"/>
    </source>
</evidence>
<dbReference type="InterPro" id="IPR018338">
    <property type="entry name" value="Carbonic_anhydrase_a-class_CS"/>
</dbReference>
<keyword evidence="4" id="KW-0456">Lyase</keyword>
<comment type="function">
    <text evidence="4">Reversible hydration of carbon dioxide.</text>
</comment>
<feature type="signal peptide" evidence="4">
    <location>
        <begin position="1"/>
        <end position="17"/>
    </location>
</feature>
<dbReference type="PROSITE" id="PS00162">
    <property type="entry name" value="ALPHA_CA_1"/>
    <property type="match status" value="1"/>
</dbReference>
<dbReference type="Gene3D" id="3.10.200.10">
    <property type="entry name" value="Alpha carbonic anhydrase"/>
    <property type="match status" value="1"/>
</dbReference>
<proteinExistence type="inferred from homology"/>
<feature type="chain" id="PRO_5036529567" description="Carbonic anhydrase" evidence="4">
    <location>
        <begin position="18"/>
        <end position="286"/>
    </location>
</feature>
<dbReference type="STRING" id="7370.A0A1I8NKL9"/>
<dbReference type="EC" id="4.2.1.1" evidence="4"/>
<dbReference type="AlphaFoldDB" id="A0A1I8NKL9"/>
<dbReference type="eggNOG" id="KOG0382">
    <property type="taxonomic scope" value="Eukaryota"/>
</dbReference>
<dbReference type="SMART" id="SM01057">
    <property type="entry name" value="Carb_anhydrase"/>
    <property type="match status" value="1"/>
</dbReference>
<dbReference type="Pfam" id="PF00194">
    <property type="entry name" value="Carb_anhydrase"/>
    <property type="match status" value="1"/>
</dbReference>
<comment type="catalytic activity">
    <reaction evidence="4">
        <text>hydrogencarbonate + H(+) = CO2 + H2O</text>
        <dbReference type="Rhea" id="RHEA:10748"/>
        <dbReference type="ChEBI" id="CHEBI:15377"/>
        <dbReference type="ChEBI" id="CHEBI:15378"/>
        <dbReference type="ChEBI" id="CHEBI:16526"/>
        <dbReference type="ChEBI" id="CHEBI:17544"/>
        <dbReference type="EC" id="4.2.1.1"/>
    </reaction>
</comment>
<dbReference type="GO" id="GO:0005737">
    <property type="term" value="C:cytoplasm"/>
    <property type="evidence" value="ECO:0007669"/>
    <property type="project" value="TreeGrafter"/>
</dbReference>
<sequence length="286" mass="32004">MPTEMWHVFSLAIKCLAVTPPANWTYDNAPNWSADHPECGGNHQSPIHIKTSTSYASAMAPLKFGYYDLPLAGNITIKNNGHSVDFEVPPTLNGRRPFVTGSILHSKYEAVGVHFHWGSTNSKGSEHMIDDRRFDVEMHIVHKNVLYPTLEEATKHVDGLTVLGVMFKGTRDVDRIYPGLNMIFNRLPDLVEMDSNSTLPGGNMTLGHILGDLNTKTFFTYTGSLTTPGCAEAVTWHVFPEPLPIAFEHIEKFWNIQDANGDQMTDNYRPLQELNGRVILYRGGSY</sequence>
<dbReference type="PANTHER" id="PTHR18952">
    <property type="entry name" value="CARBONIC ANHYDRASE"/>
    <property type="match status" value="1"/>
</dbReference>
<dbReference type="EnsemblMetazoa" id="MDOA016684-RA">
    <property type="protein sequence ID" value="MDOA016684-PA"/>
    <property type="gene ID" value="MDOA016684"/>
</dbReference>
<accession>A0A1I8NKL9</accession>
<dbReference type="GO" id="GO:0008270">
    <property type="term" value="F:zinc ion binding"/>
    <property type="evidence" value="ECO:0007669"/>
    <property type="project" value="UniProtKB-UniRule"/>
</dbReference>
<dbReference type="PROSITE" id="PS51144">
    <property type="entry name" value="ALPHA_CA_2"/>
    <property type="match status" value="1"/>
</dbReference>
<evidence type="ECO:0000256" key="2">
    <source>
        <dbReference type="ARBA" id="ARBA00022723"/>
    </source>
</evidence>
<evidence type="ECO:0000313" key="5">
    <source>
        <dbReference type="EnsemblMetazoa" id="MDOA016684-PA"/>
    </source>
</evidence>
<reference evidence="5" key="1">
    <citation type="submission" date="2020-05" db="UniProtKB">
        <authorList>
            <consortium name="EnsemblMetazoa"/>
        </authorList>
    </citation>
    <scope>IDENTIFICATION</scope>
    <source>
        <strain evidence="5">Aabys</strain>
    </source>
</reference>
<keyword evidence="4" id="KW-0732">Signal</keyword>
<dbReference type="VEuPathDB" id="VectorBase:MDOA016684"/>
<dbReference type="PANTHER" id="PTHR18952:SF137">
    <property type="entry name" value="CARBONIC ANHYDRASE"/>
    <property type="match status" value="1"/>
</dbReference>
<dbReference type="GO" id="GO:0004089">
    <property type="term" value="F:carbonate dehydratase activity"/>
    <property type="evidence" value="ECO:0007669"/>
    <property type="project" value="UniProtKB-UniRule"/>
</dbReference>
<dbReference type="CDD" id="cd00326">
    <property type="entry name" value="alpha_CA"/>
    <property type="match status" value="1"/>
</dbReference>
<evidence type="ECO:0000256" key="1">
    <source>
        <dbReference type="ARBA" id="ARBA00010718"/>
    </source>
</evidence>
<protein>
    <recommendedName>
        <fullName evidence="4">Carbonic anhydrase</fullName>
        <ecNumber evidence="4">4.2.1.1</ecNumber>
    </recommendedName>
</protein>
<evidence type="ECO:0000256" key="3">
    <source>
        <dbReference type="ARBA" id="ARBA00022833"/>
    </source>
</evidence>
<keyword evidence="2 4" id="KW-0479">Metal-binding</keyword>
<comment type="similarity">
    <text evidence="1 4">Belongs to the alpha-carbonic anhydrase family.</text>
</comment>
<dbReference type="VEuPathDB" id="VectorBase:MDOMA2_020632"/>
<dbReference type="InterPro" id="IPR023561">
    <property type="entry name" value="Carbonic_anhydrase_a-class"/>
</dbReference>
<dbReference type="SUPFAM" id="SSF51069">
    <property type="entry name" value="Carbonic anhydrase"/>
    <property type="match status" value="1"/>
</dbReference>
<dbReference type="InterPro" id="IPR001148">
    <property type="entry name" value="CA_dom"/>
</dbReference>
<dbReference type="InterPro" id="IPR036398">
    <property type="entry name" value="CA_dom_sf"/>
</dbReference>
<comment type="cofactor">
    <cofactor evidence="4">
        <name>Zn(2+)</name>
        <dbReference type="ChEBI" id="CHEBI:29105"/>
    </cofactor>
</comment>
<keyword evidence="3 4" id="KW-0862">Zinc</keyword>